<accession>A0A168AIC9</accession>
<dbReference type="OrthoDB" id="4187480at2759"/>
<dbReference type="VEuPathDB" id="FungiDB:AAP_02051"/>
<keyword evidence="2" id="KW-1185">Reference proteome</keyword>
<proteinExistence type="predicted"/>
<sequence>MAFFLPAEGVSGSLANTTNVLKKPLDEDVNAHIARETVKFRTMSRNIPQPMSLTGISDYMEWKEEIELAAKTAGILEILQKQNTKPASREHMHLWNECNMWLYCLIWHSISDEAKGHIYKGPAPEYSAYVLWKKVEEAFSEKPDVARRRLMKEICQLSQRNDKEKNNTSNGSDSDRAFVLNIIKIRSRLEKIKFPLPDYFYYDLVLNGISPGMQDQLERRLKNPITFTAEMDFGQFLDELLRQLPVD</sequence>
<name>A0A168AIC9_9EURO</name>
<comment type="caution">
    <text evidence="1">The sequence shown here is derived from an EMBL/GenBank/DDBJ whole genome shotgun (WGS) entry which is preliminary data.</text>
</comment>
<organism evidence="1 2">
    <name type="scientific">Ascosphaera apis ARSEF 7405</name>
    <dbReference type="NCBI Taxonomy" id="392613"/>
    <lineage>
        <taxon>Eukaryota</taxon>
        <taxon>Fungi</taxon>
        <taxon>Dikarya</taxon>
        <taxon>Ascomycota</taxon>
        <taxon>Pezizomycotina</taxon>
        <taxon>Eurotiomycetes</taxon>
        <taxon>Eurotiomycetidae</taxon>
        <taxon>Onygenales</taxon>
        <taxon>Ascosphaeraceae</taxon>
        <taxon>Ascosphaera</taxon>
    </lineage>
</organism>
<dbReference type="Proteomes" id="UP000242877">
    <property type="component" value="Unassembled WGS sequence"/>
</dbReference>
<reference evidence="1 2" key="1">
    <citation type="journal article" date="2016" name="Genome Biol. Evol.">
        <title>Divergent and convergent evolution of fungal pathogenicity.</title>
        <authorList>
            <person name="Shang Y."/>
            <person name="Xiao G."/>
            <person name="Zheng P."/>
            <person name="Cen K."/>
            <person name="Zhan S."/>
            <person name="Wang C."/>
        </authorList>
    </citation>
    <scope>NUCLEOTIDE SEQUENCE [LARGE SCALE GENOMIC DNA]</scope>
    <source>
        <strain evidence="1 2">ARSEF 7405</strain>
    </source>
</reference>
<evidence type="ECO:0000313" key="2">
    <source>
        <dbReference type="Proteomes" id="UP000242877"/>
    </source>
</evidence>
<protein>
    <submittedName>
        <fullName evidence="1">Nucleolar protein NOP2</fullName>
    </submittedName>
</protein>
<gene>
    <name evidence="1" type="ORF">AAP_02051</name>
</gene>
<dbReference type="AlphaFoldDB" id="A0A168AIC9"/>
<evidence type="ECO:0000313" key="1">
    <source>
        <dbReference type="EMBL" id="KZZ93958.1"/>
    </source>
</evidence>
<dbReference type="EMBL" id="AZGZ01000007">
    <property type="protein sequence ID" value="KZZ93958.1"/>
    <property type="molecule type" value="Genomic_DNA"/>
</dbReference>